<evidence type="ECO:0000256" key="5">
    <source>
        <dbReference type="ARBA" id="ARBA00022679"/>
    </source>
</evidence>
<dbReference type="Pfam" id="PF08392">
    <property type="entry name" value="FAE1_CUT1_RppA"/>
    <property type="match status" value="2"/>
</dbReference>
<keyword evidence="6 13" id="KW-0812">Transmembrane</keyword>
<comment type="caution">
    <text evidence="18">The sequence shown here is derived from an EMBL/GenBank/DDBJ whole genome shotgun (WGS) entry which is preliminary data.</text>
</comment>
<evidence type="ECO:0000256" key="6">
    <source>
        <dbReference type="ARBA" id="ARBA00022692"/>
    </source>
</evidence>
<keyword evidence="10" id="KW-0325">Glycoprotein</keyword>
<dbReference type="EC" id="2.3.1.199" evidence="4"/>
<dbReference type="Pfam" id="PF08541">
    <property type="entry name" value="ACP_syn_III_C"/>
    <property type="match status" value="1"/>
</dbReference>
<comment type="similarity">
    <text evidence="3">Belongs to the thiolase-like superfamily. Chalcone/stilbene synthases family.</text>
</comment>
<evidence type="ECO:0000256" key="8">
    <source>
        <dbReference type="ARBA" id="ARBA00022989"/>
    </source>
</evidence>
<dbReference type="OrthoDB" id="329835at2759"/>
<evidence type="ECO:0000256" key="4">
    <source>
        <dbReference type="ARBA" id="ARBA00012307"/>
    </source>
</evidence>
<feature type="domain" description="Malectin-like" evidence="17">
    <location>
        <begin position="34"/>
        <end position="230"/>
    </location>
</feature>
<dbReference type="FunFam" id="2.60.120.430:FF:000005">
    <property type="entry name" value="Putative receptor-like protein kinase"/>
    <property type="match status" value="1"/>
</dbReference>
<keyword evidence="8 13" id="KW-1133">Transmembrane helix</keyword>
<dbReference type="Gene3D" id="2.60.120.430">
    <property type="entry name" value="Galactose-binding lectin"/>
    <property type="match status" value="1"/>
</dbReference>
<feature type="chain" id="PRO_5040408945" description="very-long-chain 3-oxoacyl-CoA synthase" evidence="14">
    <location>
        <begin position="26"/>
        <end position="608"/>
    </location>
</feature>
<comment type="subcellular location">
    <subcellularLocation>
        <location evidence="1">Membrane</location>
        <topology evidence="1">Single-pass membrane protein</topology>
    </subcellularLocation>
</comment>
<dbReference type="CDD" id="cd00831">
    <property type="entry name" value="CHS_like"/>
    <property type="match status" value="1"/>
</dbReference>
<evidence type="ECO:0000259" key="16">
    <source>
        <dbReference type="Pfam" id="PF08541"/>
    </source>
</evidence>
<evidence type="ECO:0000256" key="14">
    <source>
        <dbReference type="SAM" id="SignalP"/>
    </source>
</evidence>
<evidence type="ECO:0000256" key="3">
    <source>
        <dbReference type="ARBA" id="ARBA00005531"/>
    </source>
</evidence>
<sequence>MMGCWVSRFSIWVLFVLNLAFCSRGFDPVDQYYINCGSSGDVTVGNVTYSADRSASRYLSTPRDILADANLNDESIFSTARIFTAPSRYTFPIKQAGRHWIRLRFHPFVYQSYDMNNAVFFVFSQKNTLLSSFTPNRNSTVKEYSVNLTSGDFVLTFSPSANSFAYINAVEVVSSPDDLITDDASLYNPVGPFTGLLTESLETIARLNMGGSYISLANDTLGREWRKMKTEHLFDYYNMSLLLFLSLLLSLCILRRSFLLRRHCYLLDYECFMPSDDRKLSTKLSGEVIRRNKNLRLNEYKFLLKAIVSSGIGEETYVPRTVLEGREADPTLLDALSEMDEFFLASIGRLLRRTGISPKEIDILVVNVSMLATVPSLASPSSRDLRALVVTSESLTPNWYAGTDRSMILANCLFRAGGCAMVLSTLPGPNAKLRLGQLARTHHGARDESYGCCMQTEDEFGRAGDFRSPVVDFRSGVEHFCLHTGGKAVIDAVARSLGLSEADVEPARMTLHRFGNTSASSLWYVLAYMEAKGRLKKGDRVLMISFGAGFKCNSCLWEVVRDLDGNGNVWEGMIDEYPVGNTAEKSPFLGKFGWLQNEVDEDFRFPED</sequence>
<feature type="domain" description="FAE" evidence="15">
    <location>
        <begin position="261"/>
        <end position="379"/>
    </location>
</feature>
<organism evidence="18 19">
    <name type="scientific">Striga hermonthica</name>
    <name type="common">Purple witchweed</name>
    <name type="synonym">Buchnera hermonthica</name>
    <dbReference type="NCBI Taxonomy" id="68872"/>
    <lineage>
        <taxon>Eukaryota</taxon>
        <taxon>Viridiplantae</taxon>
        <taxon>Streptophyta</taxon>
        <taxon>Embryophyta</taxon>
        <taxon>Tracheophyta</taxon>
        <taxon>Spermatophyta</taxon>
        <taxon>Magnoliopsida</taxon>
        <taxon>eudicotyledons</taxon>
        <taxon>Gunneridae</taxon>
        <taxon>Pentapetalae</taxon>
        <taxon>asterids</taxon>
        <taxon>lamiids</taxon>
        <taxon>Lamiales</taxon>
        <taxon>Orobanchaceae</taxon>
        <taxon>Buchnereae</taxon>
        <taxon>Striga</taxon>
    </lineage>
</organism>
<dbReference type="InterPro" id="IPR013747">
    <property type="entry name" value="ACP_syn_III_C"/>
</dbReference>
<dbReference type="Proteomes" id="UP001153555">
    <property type="component" value="Unassembled WGS sequence"/>
</dbReference>
<protein>
    <recommendedName>
        <fullName evidence="4">very-long-chain 3-oxoacyl-CoA synthase</fullName>
        <ecNumber evidence="4">2.3.1.199</ecNumber>
    </recommendedName>
</protein>
<dbReference type="InterPro" id="IPR012392">
    <property type="entry name" value="3-ktacl-CoA_syn"/>
</dbReference>
<evidence type="ECO:0000256" key="2">
    <source>
        <dbReference type="ARBA" id="ARBA00005194"/>
    </source>
</evidence>
<dbReference type="AlphaFoldDB" id="A0A9N7MZS2"/>
<dbReference type="InterPro" id="IPR016039">
    <property type="entry name" value="Thiolase-like"/>
</dbReference>
<reference evidence="18" key="1">
    <citation type="submission" date="2019-12" db="EMBL/GenBank/DDBJ databases">
        <authorList>
            <person name="Scholes J."/>
        </authorList>
    </citation>
    <scope>NUCLEOTIDE SEQUENCE</scope>
</reference>
<comment type="pathway">
    <text evidence="2">Lipid metabolism; fatty acid biosynthesis.</text>
</comment>
<dbReference type="Pfam" id="PF12819">
    <property type="entry name" value="Malectin_like"/>
    <property type="match status" value="1"/>
</dbReference>
<keyword evidence="19" id="KW-1185">Reference proteome</keyword>
<feature type="transmembrane region" description="Helical" evidence="13">
    <location>
        <begin position="236"/>
        <end position="254"/>
    </location>
</feature>
<feature type="domain" description="Beta-ketoacyl-[acyl-carrier-protein] synthase III C-terminal" evidence="16">
    <location>
        <begin position="477"/>
        <end position="558"/>
    </location>
</feature>
<evidence type="ECO:0000256" key="9">
    <source>
        <dbReference type="ARBA" id="ARBA00023136"/>
    </source>
</evidence>
<keyword evidence="11" id="KW-0012">Acyltransferase</keyword>
<evidence type="ECO:0000313" key="18">
    <source>
        <dbReference type="EMBL" id="CAA0823149.1"/>
    </source>
</evidence>
<evidence type="ECO:0000313" key="19">
    <source>
        <dbReference type="Proteomes" id="UP001153555"/>
    </source>
</evidence>
<evidence type="ECO:0000259" key="17">
    <source>
        <dbReference type="Pfam" id="PF12819"/>
    </source>
</evidence>
<dbReference type="GO" id="GO:0006633">
    <property type="term" value="P:fatty acid biosynthetic process"/>
    <property type="evidence" value="ECO:0007669"/>
    <property type="project" value="InterPro"/>
</dbReference>
<evidence type="ECO:0000256" key="10">
    <source>
        <dbReference type="ARBA" id="ARBA00023180"/>
    </source>
</evidence>
<comment type="catalytic activity">
    <reaction evidence="12">
        <text>a very-long-chain acyl-CoA + malonyl-CoA + H(+) = a very-long-chain 3-oxoacyl-CoA + CO2 + CoA</text>
        <dbReference type="Rhea" id="RHEA:32727"/>
        <dbReference type="ChEBI" id="CHEBI:15378"/>
        <dbReference type="ChEBI" id="CHEBI:16526"/>
        <dbReference type="ChEBI" id="CHEBI:57287"/>
        <dbReference type="ChEBI" id="CHEBI:57384"/>
        <dbReference type="ChEBI" id="CHEBI:90725"/>
        <dbReference type="ChEBI" id="CHEBI:90736"/>
        <dbReference type="EC" id="2.3.1.199"/>
    </reaction>
</comment>
<feature type="domain" description="FAE" evidence="15">
    <location>
        <begin position="383"/>
        <end position="464"/>
    </location>
</feature>
<evidence type="ECO:0000256" key="13">
    <source>
        <dbReference type="SAM" id="Phobius"/>
    </source>
</evidence>
<evidence type="ECO:0000256" key="12">
    <source>
        <dbReference type="ARBA" id="ARBA00047375"/>
    </source>
</evidence>
<evidence type="ECO:0000259" key="15">
    <source>
        <dbReference type="Pfam" id="PF08392"/>
    </source>
</evidence>
<evidence type="ECO:0000256" key="11">
    <source>
        <dbReference type="ARBA" id="ARBA00023315"/>
    </source>
</evidence>
<keyword evidence="7 14" id="KW-0732">Signal</keyword>
<accession>A0A9N7MZS2</accession>
<dbReference type="Gene3D" id="3.40.47.10">
    <property type="match status" value="2"/>
</dbReference>
<dbReference type="PANTHER" id="PTHR31561">
    <property type="entry name" value="3-KETOACYL-COA SYNTHASE"/>
    <property type="match status" value="1"/>
</dbReference>
<keyword evidence="5" id="KW-0808">Transferase</keyword>
<dbReference type="GO" id="GO:0009922">
    <property type="term" value="F:fatty acid elongase activity"/>
    <property type="evidence" value="ECO:0007669"/>
    <property type="project" value="UniProtKB-EC"/>
</dbReference>
<dbReference type="InterPro" id="IPR024788">
    <property type="entry name" value="Malectin-like_Carb-bd_dom"/>
</dbReference>
<feature type="signal peptide" evidence="14">
    <location>
        <begin position="1"/>
        <end position="25"/>
    </location>
</feature>
<dbReference type="SUPFAM" id="SSF53901">
    <property type="entry name" value="Thiolase-like"/>
    <property type="match status" value="2"/>
</dbReference>
<evidence type="ECO:0000256" key="7">
    <source>
        <dbReference type="ARBA" id="ARBA00022729"/>
    </source>
</evidence>
<dbReference type="GO" id="GO:0016020">
    <property type="term" value="C:membrane"/>
    <property type="evidence" value="ECO:0007669"/>
    <property type="project" value="UniProtKB-SubCell"/>
</dbReference>
<dbReference type="InterPro" id="IPR013601">
    <property type="entry name" value="FAE1_typ3_polyketide_synth"/>
</dbReference>
<name>A0A9N7MZS2_STRHE</name>
<gene>
    <name evidence="18" type="ORF">SHERM_20318</name>
</gene>
<dbReference type="EMBL" id="CACSLK010024540">
    <property type="protein sequence ID" value="CAA0823149.1"/>
    <property type="molecule type" value="Genomic_DNA"/>
</dbReference>
<proteinExistence type="inferred from homology"/>
<evidence type="ECO:0000256" key="1">
    <source>
        <dbReference type="ARBA" id="ARBA00004167"/>
    </source>
</evidence>
<keyword evidence="9 13" id="KW-0472">Membrane</keyword>